<evidence type="ECO:0000256" key="2">
    <source>
        <dbReference type="ARBA" id="ARBA00022448"/>
    </source>
</evidence>
<proteinExistence type="inferred from homology"/>
<evidence type="ECO:0000256" key="3">
    <source>
        <dbReference type="ARBA" id="ARBA00022475"/>
    </source>
</evidence>
<dbReference type="InterPro" id="IPR017871">
    <property type="entry name" value="ABC_transporter-like_CS"/>
</dbReference>
<comment type="subcellular location">
    <subcellularLocation>
        <location evidence="1 8">Cell membrane</location>
        <topology evidence="1 8">Peripheral membrane protein</topology>
    </subcellularLocation>
</comment>
<dbReference type="SMART" id="SM00382">
    <property type="entry name" value="AAA"/>
    <property type="match status" value="1"/>
</dbReference>
<evidence type="ECO:0000256" key="7">
    <source>
        <dbReference type="ARBA" id="ARBA00023136"/>
    </source>
</evidence>
<keyword evidence="4 8" id="KW-0547">Nucleotide-binding</keyword>
<dbReference type="InterPro" id="IPR003593">
    <property type="entry name" value="AAA+_ATPase"/>
</dbReference>
<dbReference type="RefSeq" id="WP_317635301.1">
    <property type="nucleotide sequence ID" value="NZ_AP026802.1"/>
</dbReference>
<evidence type="ECO:0000313" key="10">
    <source>
        <dbReference type="EMBL" id="BDR59512.1"/>
    </source>
</evidence>
<feature type="domain" description="ABC transporter" evidence="9">
    <location>
        <begin position="3"/>
        <end position="246"/>
    </location>
</feature>
<dbReference type="PROSITE" id="PS00211">
    <property type="entry name" value="ABC_TRANSPORTER_1"/>
    <property type="match status" value="1"/>
</dbReference>
<evidence type="ECO:0000256" key="5">
    <source>
        <dbReference type="ARBA" id="ARBA00022840"/>
    </source>
</evidence>
<gene>
    <name evidence="10" type="primary">ecfA2_2</name>
    <name evidence="10" type="ORF">XA3_19530</name>
</gene>
<dbReference type="Proteomes" id="UP001321861">
    <property type="component" value="Chromosome"/>
</dbReference>
<organism evidence="10 11">
    <name type="scientific">Xylocopilactobacillus apicola</name>
    <dbReference type="NCBI Taxonomy" id="2932184"/>
    <lineage>
        <taxon>Bacteria</taxon>
        <taxon>Bacillati</taxon>
        <taxon>Bacillota</taxon>
        <taxon>Bacilli</taxon>
        <taxon>Lactobacillales</taxon>
        <taxon>Lactobacillaceae</taxon>
        <taxon>Xylocopilactobacillus</taxon>
    </lineage>
</organism>
<protein>
    <recommendedName>
        <fullName evidence="8">Energy-coupling factor transporter ATP-binding protein EcfA2</fullName>
        <ecNumber evidence="8">7.-.-.-</ecNumber>
    </recommendedName>
</protein>
<dbReference type="InterPro" id="IPR003439">
    <property type="entry name" value="ABC_transporter-like_ATP-bd"/>
</dbReference>
<keyword evidence="3 8" id="KW-1003">Cell membrane</keyword>
<comment type="function">
    <text evidence="8">ATP-binding (A) component of a common energy-coupling factor (ECF) ABC-transporter complex.</text>
</comment>
<keyword evidence="5 8" id="KW-0067">ATP-binding</keyword>
<keyword evidence="7 8" id="KW-0472">Membrane</keyword>
<dbReference type="EC" id="7.-.-.-" evidence="8"/>
<dbReference type="GO" id="GO:0043190">
    <property type="term" value="C:ATP-binding cassette (ABC) transporter complex"/>
    <property type="evidence" value="ECO:0007669"/>
    <property type="project" value="TreeGrafter"/>
</dbReference>
<dbReference type="PANTHER" id="PTHR43553:SF27">
    <property type="entry name" value="ENERGY-COUPLING FACTOR TRANSPORTER ATP-BINDING PROTEIN ECFA2"/>
    <property type="match status" value="1"/>
</dbReference>
<dbReference type="GO" id="GO:0016887">
    <property type="term" value="F:ATP hydrolysis activity"/>
    <property type="evidence" value="ECO:0007669"/>
    <property type="project" value="InterPro"/>
</dbReference>
<dbReference type="GO" id="GO:0005524">
    <property type="term" value="F:ATP binding"/>
    <property type="evidence" value="ECO:0007669"/>
    <property type="project" value="UniProtKB-UniRule"/>
</dbReference>
<dbReference type="PANTHER" id="PTHR43553">
    <property type="entry name" value="HEAVY METAL TRANSPORTER"/>
    <property type="match status" value="1"/>
</dbReference>
<dbReference type="Gene3D" id="3.40.50.300">
    <property type="entry name" value="P-loop containing nucleotide triphosphate hydrolases"/>
    <property type="match status" value="1"/>
</dbReference>
<sequence>MEIIFKNVSYYYNYHAPMQFRALKEIDLQIREGSFTSIIGETGSGKSTLIQHLNGLLIPSVGSVEIGDFTLTPDTKKKRLGELRRHVGMVFQFPENQLYEATVVKDIAVAPINYGMEESAAYRTALEMLDLVELPKSLADRSPFSLSGGQMRRVAIAGILAMHPQILVLDEPTAGLDPRAHREMMELFERLHQEWQLTVVMVTHQMDDVAKYSDQVILLDQGSIQAAGTPREVFTQSDHLTVGYPRALEFAQKLKQKGVYLSEPPLSTTELVQELVRKLT</sequence>
<dbReference type="CDD" id="cd03225">
    <property type="entry name" value="ABC_cobalt_CbiO_domain1"/>
    <property type="match status" value="1"/>
</dbReference>
<keyword evidence="2 8" id="KW-0813">Transport</keyword>
<dbReference type="InterPro" id="IPR015856">
    <property type="entry name" value="ABC_transpr_CbiO/EcfA_su"/>
</dbReference>
<keyword evidence="11" id="KW-1185">Reference proteome</keyword>
<accession>A0AAU9CZQ0</accession>
<evidence type="ECO:0000256" key="4">
    <source>
        <dbReference type="ARBA" id="ARBA00022741"/>
    </source>
</evidence>
<keyword evidence="6" id="KW-1278">Translocase</keyword>
<evidence type="ECO:0000313" key="11">
    <source>
        <dbReference type="Proteomes" id="UP001321861"/>
    </source>
</evidence>
<comment type="subunit">
    <text evidence="8">Forms a stable energy-coupling factor (ECF) transporter complex composed of 2 membrane-embedded substrate-binding proteins (S component), 2 ATP-binding proteins (A component) and 2 transmembrane proteins (T component).</text>
</comment>
<comment type="similarity">
    <text evidence="8">Belongs to the ABC transporter superfamily. Energy-coupling factor EcfA family.</text>
</comment>
<reference evidence="10 11" key="1">
    <citation type="journal article" date="2023" name="Microbiol. Spectr.">
        <title>Symbiosis of Carpenter Bees with Uncharacterized Lactic Acid Bacteria Showing NAD Auxotrophy.</title>
        <authorList>
            <person name="Kawasaki S."/>
            <person name="Ozawa K."/>
            <person name="Mori T."/>
            <person name="Yamamoto A."/>
            <person name="Ito M."/>
            <person name="Ohkuma M."/>
            <person name="Sakamoto M."/>
            <person name="Matsutani M."/>
        </authorList>
    </citation>
    <scope>NUCLEOTIDE SEQUENCE [LARGE SCALE GENOMIC DNA]</scope>
    <source>
        <strain evidence="10 11">XA3</strain>
    </source>
</reference>
<dbReference type="SUPFAM" id="SSF52540">
    <property type="entry name" value="P-loop containing nucleoside triphosphate hydrolases"/>
    <property type="match status" value="1"/>
</dbReference>
<dbReference type="FunFam" id="3.40.50.300:FF:000224">
    <property type="entry name" value="Energy-coupling factor transporter ATP-binding protein EcfA"/>
    <property type="match status" value="1"/>
</dbReference>
<evidence type="ECO:0000256" key="8">
    <source>
        <dbReference type="RuleBase" id="RU365104"/>
    </source>
</evidence>
<evidence type="ECO:0000256" key="1">
    <source>
        <dbReference type="ARBA" id="ARBA00004202"/>
    </source>
</evidence>
<dbReference type="InterPro" id="IPR030946">
    <property type="entry name" value="EcfA2"/>
</dbReference>
<evidence type="ECO:0000256" key="6">
    <source>
        <dbReference type="ARBA" id="ARBA00022967"/>
    </source>
</evidence>
<dbReference type="AlphaFoldDB" id="A0AAU9CZQ0"/>
<dbReference type="KEGG" id="xap:XA3_19530"/>
<evidence type="ECO:0000259" key="9">
    <source>
        <dbReference type="PROSITE" id="PS50893"/>
    </source>
</evidence>
<dbReference type="NCBIfam" id="TIGR04521">
    <property type="entry name" value="ECF_ATPase_2"/>
    <property type="match status" value="1"/>
</dbReference>
<dbReference type="EMBL" id="AP026802">
    <property type="protein sequence ID" value="BDR59512.1"/>
    <property type="molecule type" value="Genomic_DNA"/>
</dbReference>
<dbReference type="GO" id="GO:0042626">
    <property type="term" value="F:ATPase-coupled transmembrane transporter activity"/>
    <property type="evidence" value="ECO:0007669"/>
    <property type="project" value="TreeGrafter"/>
</dbReference>
<dbReference type="InterPro" id="IPR050095">
    <property type="entry name" value="ECF_ABC_transporter_ATP-bd"/>
</dbReference>
<dbReference type="Pfam" id="PF00005">
    <property type="entry name" value="ABC_tran"/>
    <property type="match status" value="1"/>
</dbReference>
<dbReference type="PROSITE" id="PS50893">
    <property type="entry name" value="ABC_TRANSPORTER_2"/>
    <property type="match status" value="1"/>
</dbReference>
<name>A0AAU9CZQ0_9LACO</name>
<dbReference type="InterPro" id="IPR027417">
    <property type="entry name" value="P-loop_NTPase"/>
</dbReference>